<dbReference type="SUPFAM" id="SSF50044">
    <property type="entry name" value="SH3-domain"/>
    <property type="match status" value="3"/>
</dbReference>
<dbReference type="PROSITE" id="PS51263">
    <property type="entry name" value="ADF_H"/>
    <property type="match status" value="1"/>
</dbReference>
<keyword evidence="5" id="KW-0175">Coiled coil</keyword>
<dbReference type="RefSeq" id="XP_065649981.1">
    <property type="nucleotide sequence ID" value="XM_065793909.1"/>
</dbReference>
<comment type="similarity">
    <text evidence="2">Belongs to the ABP1 family.</text>
</comment>
<feature type="compositionally biased region" description="Basic and acidic residues" evidence="9">
    <location>
        <begin position="195"/>
        <end position="302"/>
    </location>
</feature>
<evidence type="ECO:0000259" key="11">
    <source>
        <dbReference type="PROSITE" id="PS51263"/>
    </source>
</evidence>
<keyword evidence="4" id="KW-0963">Cytoplasm</keyword>
<comment type="subcellular location">
    <subcellularLocation>
        <location evidence="1">Cytoplasm</location>
        <location evidence="1">Cytoskeleton</location>
    </subcellularLocation>
</comment>
<dbReference type="PANTHER" id="PTHR10829:SF25">
    <property type="entry name" value="DREBRIN-LIKE PROTEIN"/>
    <property type="match status" value="1"/>
</dbReference>
<dbReference type="Gene3D" id="2.30.30.40">
    <property type="entry name" value="SH3 Domains"/>
    <property type="match status" value="3"/>
</dbReference>
<dbReference type="CDD" id="cd11281">
    <property type="entry name" value="ADF_drebrin_like"/>
    <property type="match status" value="1"/>
</dbReference>
<dbReference type="InterPro" id="IPR001452">
    <property type="entry name" value="SH3_domain"/>
</dbReference>
<dbReference type="Pfam" id="PF14604">
    <property type="entry name" value="SH3_9"/>
    <property type="match status" value="2"/>
</dbReference>
<feature type="compositionally biased region" description="Low complexity" evidence="9">
    <location>
        <begin position="312"/>
        <end position="321"/>
    </location>
</feature>
<reference evidence="13 14" key="1">
    <citation type="submission" date="2025-05" db="UniProtKB">
        <authorList>
            <consortium name="RefSeq"/>
        </authorList>
    </citation>
    <scope>IDENTIFICATION</scope>
</reference>
<feature type="region of interest" description="Disordered" evidence="9">
    <location>
        <begin position="195"/>
        <end position="397"/>
    </location>
</feature>
<dbReference type="RefSeq" id="XP_065649979.1">
    <property type="nucleotide sequence ID" value="XM_065793907.1"/>
</dbReference>
<evidence type="ECO:0000313" key="15">
    <source>
        <dbReference type="RefSeq" id="XP_065649981.1"/>
    </source>
</evidence>
<evidence type="ECO:0000256" key="7">
    <source>
        <dbReference type="ARBA" id="ARBA00023212"/>
    </source>
</evidence>
<keyword evidence="12" id="KW-1185">Reference proteome</keyword>
<feature type="domain" description="SH3" evidence="10">
    <location>
        <begin position="438"/>
        <end position="498"/>
    </location>
</feature>
<dbReference type="GeneID" id="100203856"/>
<feature type="domain" description="ADF-H" evidence="11">
    <location>
        <begin position="2"/>
        <end position="133"/>
    </location>
</feature>
<evidence type="ECO:0000256" key="8">
    <source>
        <dbReference type="PROSITE-ProRule" id="PRU00192"/>
    </source>
</evidence>
<organism evidence="12 15">
    <name type="scientific">Hydra vulgaris</name>
    <name type="common">Hydra</name>
    <name type="synonym">Hydra attenuata</name>
    <dbReference type="NCBI Taxonomy" id="6087"/>
    <lineage>
        <taxon>Eukaryota</taxon>
        <taxon>Metazoa</taxon>
        <taxon>Cnidaria</taxon>
        <taxon>Hydrozoa</taxon>
        <taxon>Hydroidolina</taxon>
        <taxon>Anthoathecata</taxon>
        <taxon>Aplanulata</taxon>
        <taxon>Hydridae</taxon>
        <taxon>Hydra</taxon>
    </lineage>
</organism>
<name>A0ABM4BLQ9_HYDVU</name>
<dbReference type="CDD" id="cd11960">
    <property type="entry name" value="SH3_Abp1_eu"/>
    <property type="match status" value="3"/>
</dbReference>
<dbReference type="PROSITE" id="PS50002">
    <property type="entry name" value="SH3"/>
    <property type="match status" value="3"/>
</dbReference>
<evidence type="ECO:0000313" key="14">
    <source>
        <dbReference type="RefSeq" id="XP_065649980.1"/>
    </source>
</evidence>
<keyword evidence="6" id="KW-0009">Actin-binding</keyword>
<dbReference type="PRINTS" id="PR00452">
    <property type="entry name" value="SH3DOMAIN"/>
</dbReference>
<evidence type="ECO:0000313" key="12">
    <source>
        <dbReference type="Proteomes" id="UP001652625"/>
    </source>
</evidence>
<dbReference type="SMART" id="SM00102">
    <property type="entry name" value="ADF"/>
    <property type="match status" value="1"/>
</dbReference>
<evidence type="ECO:0000259" key="10">
    <source>
        <dbReference type="PROSITE" id="PS50002"/>
    </source>
</evidence>
<keyword evidence="7" id="KW-0206">Cytoskeleton</keyword>
<gene>
    <name evidence="13 14 15" type="primary">LOC100203856</name>
</gene>
<proteinExistence type="inferred from homology"/>
<feature type="domain" description="SH3" evidence="10">
    <location>
        <begin position="603"/>
        <end position="661"/>
    </location>
</feature>
<dbReference type="SMART" id="SM00326">
    <property type="entry name" value="SH3"/>
    <property type="match status" value="3"/>
</dbReference>
<dbReference type="Pfam" id="PF00241">
    <property type="entry name" value="Cofilin_ADF"/>
    <property type="match status" value="1"/>
</dbReference>
<accession>A0ABM4BLQ9</accession>
<evidence type="ECO:0000256" key="6">
    <source>
        <dbReference type="ARBA" id="ARBA00023203"/>
    </source>
</evidence>
<dbReference type="InterPro" id="IPR036028">
    <property type="entry name" value="SH3-like_dom_sf"/>
</dbReference>
<sequence>MSVNLTKNKTALVKAWEDLCNPSSKKNWVLFGYDGSTFDLKVVNDGEDGLEELVDDLSGGKMLYAGLRVIDPNTNLPKIVFINWQGEGVPSSVKGKCANHLRDITGLFRGAHVQVNARSEDDVDEKSIMEKVKNASGANYSFHKEAPKEFVPQGQIGTNYEKKRPDKEIDIQKKNEFWSKTEKEERQRKIEEEKALEEQRMKESRLRAEREKKEEMAREAMIRERSKSIDEQRENAKTLEKKKAEEERIRYQKTLKEAEHDDEMFKKRSEEERKKRLQEANKLIQSREESPKESFKKTEEPASKPMPTISNVKKLPPAVQKKQPKPAESLPQSEVQDNSKKKKQEPEKNPVQEPVKSKEPKQEPVKQREPSQEPVKSREPKQEPVKSKELNQEPVKAPDAVIQNQVTNMQNSASTVQNPAATMQNPTTAMPKQSIVSNKSNTAKALFDYSATDDTEITFLPGDLIINIEFIDDGWWRGTGPDGTYGLFPANYVELIEEISSVAYEKNTQPSFSSSAVQESTKAEAFTSHNVYDVASVRKAIALYDYQAADNTEISFDPNDIITHIEVIDEGWWRGINPSGDYGLFPSNYVEEIHESLPSPKPLGDIRARALYDYQAADDSEITFDPDDIIINIEKIDEGWWKGMGPDGNIGLFPANYVELL</sequence>
<feature type="domain" description="SH3" evidence="10">
    <location>
        <begin position="535"/>
        <end position="595"/>
    </location>
</feature>
<feature type="compositionally biased region" description="Basic and acidic residues" evidence="9">
    <location>
        <begin position="344"/>
        <end position="391"/>
    </location>
</feature>
<evidence type="ECO:0000256" key="3">
    <source>
        <dbReference type="ARBA" id="ARBA00022443"/>
    </source>
</evidence>
<dbReference type="InterPro" id="IPR002108">
    <property type="entry name" value="ADF-H"/>
</dbReference>
<dbReference type="Proteomes" id="UP001652625">
    <property type="component" value="Chromosome 03"/>
</dbReference>
<dbReference type="PANTHER" id="PTHR10829">
    <property type="entry name" value="CORTACTIN AND DREBRIN"/>
    <property type="match status" value="1"/>
</dbReference>
<dbReference type="Gene3D" id="3.40.20.10">
    <property type="entry name" value="Severin"/>
    <property type="match status" value="1"/>
</dbReference>
<evidence type="ECO:0000313" key="13">
    <source>
        <dbReference type="RefSeq" id="XP_065649979.1"/>
    </source>
</evidence>
<evidence type="ECO:0000256" key="4">
    <source>
        <dbReference type="ARBA" id="ARBA00022490"/>
    </source>
</evidence>
<dbReference type="InterPro" id="IPR029006">
    <property type="entry name" value="ADF-H/Gelsolin-like_dom_sf"/>
</dbReference>
<dbReference type="RefSeq" id="XP_065649980.1">
    <property type="nucleotide sequence ID" value="XM_065793908.1"/>
</dbReference>
<dbReference type="Pfam" id="PF00018">
    <property type="entry name" value="SH3_1"/>
    <property type="match status" value="1"/>
</dbReference>
<protein>
    <submittedName>
        <fullName evidence="13 14">Drebrin-like protein isoform X2</fullName>
    </submittedName>
</protein>
<evidence type="ECO:0000256" key="9">
    <source>
        <dbReference type="SAM" id="MobiDB-lite"/>
    </source>
</evidence>
<dbReference type="SUPFAM" id="SSF55753">
    <property type="entry name" value="Actin depolymerizing proteins"/>
    <property type="match status" value="1"/>
</dbReference>
<dbReference type="InterPro" id="IPR035717">
    <property type="entry name" value="Drebrin-like_SH3"/>
</dbReference>
<evidence type="ECO:0000256" key="5">
    <source>
        <dbReference type="ARBA" id="ARBA00023054"/>
    </source>
</evidence>
<evidence type="ECO:0000256" key="2">
    <source>
        <dbReference type="ARBA" id="ARBA00011039"/>
    </source>
</evidence>
<evidence type="ECO:0000256" key="1">
    <source>
        <dbReference type="ARBA" id="ARBA00004245"/>
    </source>
</evidence>
<keyword evidence="3 8" id="KW-0728">SH3 domain</keyword>